<protein>
    <submittedName>
        <fullName evidence="1">Uncharacterized protein</fullName>
    </submittedName>
</protein>
<keyword evidence="2" id="KW-1185">Reference proteome</keyword>
<evidence type="ECO:0000313" key="1">
    <source>
        <dbReference type="EMBL" id="MCD7472826.1"/>
    </source>
</evidence>
<comment type="caution">
    <text evidence="1">The sequence shown here is derived from an EMBL/GenBank/DDBJ whole genome shotgun (WGS) entry which is preliminary data.</text>
</comment>
<dbReference type="EMBL" id="JACEIK010001879">
    <property type="protein sequence ID" value="MCD7472826.1"/>
    <property type="molecule type" value="Genomic_DNA"/>
</dbReference>
<name>A0ABS8TMQ4_DATST</name>
<proteinExistence type="predicted"/>
<dbReference type="Proteomes" id="UP000823775">
    <property type="component" value="Unassembled WGS sequence"/>
</dbReference>
<sequence length="94" mass="10953">MLLLKILDRFPKLIMVMSKLHKHCKSLLSPFSKILYAFAKEIIAGNDYCFLEDAYPRMTVRRLLTTPRVFKALFVDELVVVLIFKFSKHCLSTS</sequence>
<evidence type="ECO:0000313" key="2">
    <source>
        <dbReference type="Proteomes" id="UP000823775"/>
    </source>
</evidence>
<accession>A0ABS8TMQ4</accession>
<gene>
    <name evidence="1" type="ORF">HAX54_014195</name>
</gene>
<organism evidence="1 2">
    <name type="scientific">Datura stramonium</name>
    <name type="common">Jimsonweed</name>
    <name type="synonym">Common thornapple</name>
    <dbReference type="NCBI Taxonomy" id="4076"/>
    <lineage>
        <taxon>Eukaryota</taxon>
        <taxon>Viridiplantae</taxon>
        <taxon>Streptophyta</taxon>
        <taxon>Embryophyta</taxon>
        <taxon>Tracheophyta</taxon>
        <taxon>Spermatophyta</taxon>
        <taxon>Magnoliopsida</taxon>
        <taxon>eudicotyledons</taxon>
        <taxon>Gunneridae</taxon>
        <taxon>Pentapetalae</taxon>
        <taxon>asterids</taxon>
        <taxon>lamiids</taxon>
        <taxon>Solanales</taxon>
        <taxon>Solanaceae</taxon>
        <taxon>Solanoideae</taxon>
        <taxon>Datureae</taxon>
        <taxon>Datura</taxon>
    </lineage>
</organism>
<reference evidence="1 2" key="1">
    <citation type="journal article" date="2021" name="BMC Genomics">
        <title>Datura genome reveals duplications of psychoactive alkaloid biosynthetic genes and high mutation rate following tissue culture.</title>
        <authorList>
            <person name="Rajewski A."/>
            <person name="Carter-House D."/>
            <person name="Stajich J."/>
            <person name="Litt A."/>
        </authorList>
    </citation>
    <scope>NUCLEOTIDE SEQUENCE [LARGE SCALE GENOMIC DNA]</scope>
    <source>
        <strain evidence="1">AR-01</strain>
    </source>
</reference>